<gene>
    <name evidence="1" type="ORF">M5K25_024109</name>
</gene>
<dbReference type="EMBL" id="JANQDX010000018">
    <property type="protein sequence ID" value="KAL0905671.1"/>
    <property type="molecule type" value="Genomic_DNA"/>
</dbReference>
<comment type="caution">
    <text evidence="1">The sequence shown here is derived from an EMBL/GenBank/DDBJ whole genome shotgun (WGS) entry which is preliminary data.</text>
</comment>
<accession>A0ABD0U162</accession>
<reference evidence="1 2" key="1">
    <citation type="journal article" date="2024" name="Plant Biotechnol. J.">
        <title>Dendrobium thyrsiflorum genome and its molecular insights into genes involved in important horticultural traits.</title>
        <authorList>
            <person name="Chen B."/>
            <person name="Wang J.Y."/>
            <person name="Zheng P.J."/>
            <person name="Li K.L."/>
            <person name="Liang Y.M."/>
            <person name="Chen X.F."/>
            <person name="Zhang C."/>
            <person name="Zhao X."/>
            <person name="He X."/>
            <person name="Zhang G.Q."/>
            <person name="Liu Z.J."/>
            <person name="Xu Q."/>
        </authorList>
    </citation>
    <scope>NUCLEOTIDE SEQUENCE [LARGE SCALE GENOMIC DNA]</scope>
    <source>
        <strain evidence="1">GZMU011</strain>
    </source>
</reference>
<evidence type="ECO:0000313" key="2">
    <source>
        <dbReference type="Proteomes" id="UP001552299"/>
    </source>
</evidence>
<organism evidence="1 2">
    <name type="scientific">Dendrobium thyrsiflorum</name>
    <name type="common">Pinecone-like raceme dendrobium</name>
    <name type="synonym">Orchid</name>
    <dbReference type="NCBI Taxonomy" id="117978"/>
    <lineage>
        <taxon>Eukaryota</taxon>
        <taxon>Viridiplantae</taxon>
        <taxon>Streptophyta</taxon>
        <taxon>Embryophyta</taxon>
        <taxon>Tracheophyta</taxon>
        <taxon>Spermatophyta</taxon>
        <taxon>Magnoliopsida</taxon>
        <taxon>Liliopsida</taxon>
        <taxon>Asparagales</taxon>
        <taxon>Orchidaceae</taxon>
        <taxon>Epidendroideae</taxon>
        <taxon>Malaxideae</taxon>
        <taxon>Dendrobiinae</taxon>
        <taxon>Dendrobium</taxon>
    </lineage>
</organism>
<name>A0ABD0U162_DENTH</name>
<dbReference type="AlphaFoldDB" id="A0ABD0U162"/>
<evidence type="ECO:0000313" key="1">
    <source>
        <dbReference type="EMBL" id="KAL0905671.1"/>
    </source>
</evidence>
<proteinExistence type="predicted"/>
<dbReference type="Proteomes" id="UP001552299">
    <property type="component" value="Unassembled WGS sequence"/>
</dbReference>
<protein>
    <submittedName>
        <fullName evidence="1">Uncharacterized protein</fullName>
    </submittedName>
</protein>
<sequence>MKSAFEGPTSISPEQEGYQVQWHKGDGTSHNANLPVVTRFFCPPEMPLIIESPTMVSAQISNPKIFNRRR</sequence>
<keyword evidence="2" id="KW-1185">Reference proteome</keyword>